<feature type="compositionally biased region" description="Basic and acidic residues" evidence="1">
    <location>
        <begin position="132"/>
        <end position="151"/>
    </location>
</feature>
<feature type="region of interest" description="Disordered" evidence="1">
    <location>
        <begin position="1"/>
        <end position="151"/>
    </location>
</feature>
<keyword evidence="3" id="KW-1185">Reference proteome</keyword>
<name>A0A0D9WTW4_9ORYZ</name>
<reference evidence="2" key="3">
    <citation type="submission" date="2015-04" db="UniProtKB">
        <authorList>
            <consortium name="EnsemblPlants"/>
        </authorList>
    </citation>
    <scope>IDENTIFICATION</scope>
</reference>
<dbReference type="Proteomes" id="UP000032180">
    <property type="component" value="Chromosome 6"/>
</dbReference>
<proteinExistence type="predicted"/>
<reference evidence="3" key="2">
    <citation type="submission" date="2013-12" db="EMBL/GenBank/DDBJ databases">
        <authorList>
            <person name="Yu Y."/>
            <person name="Lee S."/>
            <person name="de Baynast K."/>
            <person name="Wissotski M."/>
            <person name="Liu L."/>
            <person name="Talag J."/>
            <person name="Goicoechea J."/>
            <person name="Angelova A."/>
            <person name="Jetty R."/>
            <person name="Kudrna D."/>
            <person name="Golser W."/>
            <person name="Rivera L."/>
            <person name="Zhang J."/>
            <person name="Wing R."/>
        </authorList>
    </citation>
    <scope>NUCLEOTIDE SEQUENCE</scope>
</reference>
<dbReference type="HOGENOM" id="CLU_1734123_0_0_1"/>
<evidence type="ECO:0000256" key="1">
    <source>
        <dbReference type="SAM" id="MobiDB-lite"/>
    </source>
</evidence>
<reference evidence="2 3" key="1">
    <citation type="submission" date="2012-08" db="EMBL/GenBank/DDBJ databases">
        <title>Oryza genome evolution.</title>
        <authorList>
            <person name="Wing R.A."/>
        </authorList>
    </citation>
    <scope>NUCLEOTIDE SEQUENCE</scope>
</reference>
<dbReference type="EnsemblPlants" id="LPERR06G22300.1">
    <property type="protein sequence ID" value="LPERR06G22300.1"/>
    <property type="gene ID" value="LPERR06G22300"/>
</dbReference>
<accession>A0A0D9WTW4</accession>
<dbReference type="Gramene" id="LPERR06G22300.1">
    <property type="protein sequence ID" value="LPERR06G22300.1"/>
    <property type="gene ID" value="LPERR06G22300"/>
</dbReference>
<evidence type="ECO:0000313" key="2">
    <source>
        <dbReference type="EnsemblPlants" id="LPERR06G22300.1"/>
    </source>
</evidence>
<organism evidence="2 3">
    <name type="scientific">Leersia perrieri</name>
    <dbReference type="NCBI Taxonomy" id="77586"/>
    <lineage>
        <taxon>Eukaryota</taxon>
        <taxon>Viridiplantae</taxon>
        <taxon>Streptophyta</taxon>
        <taxon>Embryophyta</taxon>
        <taxon>Tracheophyta</taxon>
        <taxon>Spermatophyta</taxon>
        <taxon>Magnoliopsida</taxon>
        <taxon>Liliopsida</taxon>
        <taxon>Poales</taxon>
        <taxon>Poaceae</taxon>
        <taxon>BOP clade</taxon>
        <taxon>Oryzoideae</taxon>
        <taxon>Oryzeae</taxon>
        <taxon>Oryzinae</taxon>
        <taxon>Leersia</taxon>
    </lineage>
</organism>
<protein>
    <submittedName>
        <fullName evidence="2">Uncharacterized protein</fullName>
    </submittedName>
</protein>
<sequence>MDKTVNGRRCRGSISKTMPPKRLRRITPPPLVRIRNKERKDNASKEGNGVLRRRQADQRHGRAFASVFAPPQKAPSTETTRKQSKPPCQRSDLDQQRQACGHPRNVNRQPPSPVASESVRLPPRIPTTRRGPAKEERETEKGRGHDQRRTR</sequence>
<evidence type="ECO:0000313" key="3">
    <source>
        <dbReference type="Proteomes" id="UP000032180"/>
    </source>
</evidence>
<feature type="compositionally biased region" description="Basic residues" evidence="1">
    <location>
        <begin position="1"/>
        <end position="11"/>
    </location>
</feature>
<dbReference type="AlphaFoldDB" id="A0A0D9WTW4"/>